<feature type="chain" id="PRO_5035274469" evidence="4">
    <location>
        <begin position="27"/>
        <end position="829"/>
    </location>
</feature>
<dbReference type="SUPFAM" id="SSF48208">
    <property type="entry name" value="Six-hairpin glycosidases"/>
    <property type="match status" value="1"/>
</dbReference>
<evidence type="ECO:0000313" key="7">
    <source>
        <dbReference type="EMBL" id="MBC3764853.1"/>
    </source>
</evidence>
<evidence type="ECO:0000259" key="5">
    <source>
        <dbReference type="Pfam" id="PF00759"/>
    </source>
</evidence>
<dbReference type="Proteomes" id="UP000601768">
    <property type="component" value="Unassembled WGS sequence"/>
</dbReference>
<dbReference type="Pfam" id="PF00759">
    <property type="entry name" value="Glyco_hydro_9"/>
    <property type="match status" value="1"/>
</dbReference>
<name>A0A8J6ISM7_9ALTE</name>
<organism evidence="7 8">
    <name type="scientific">Neptunicella marina</name>
    <dbReference type="NCBI Taxonomy" id="2125989"/>
    <lineage>
        <taxon>Bacteria</taxon>
        <taxon>Pseudomonadati</taxon>
        <taxon>Pseudomonadota</taxon>
        <taxon>Gammaproteobacteria</taxon>
        <taxon>Alteromonadales</taxon>
        <taxon>Alteromonadaceae</taxon>
        <taxon>Neptunicella</taxon>
    </lineage>
</organism>
<evidence type="ECO:0000256" key="1">
    <source>
        <dbReference type="ARBA" id="ARBA00007072"/>
    </source>
</evidence>
<dbReference type="Gene3D" id="1.50.10.10">
    <property type="match status" value="1"/>
</dbReference>
<dbReference type="InterPro" id="IPR012341">
    <property type="entry name" value="6hp_glycosidase-like_sf"/>
</dbReference>
<dbReference type="InterPro" id="IPR001701">
    <property type="entry name" value="Glyco_hydro_9"/>
</dbReference>
<evidence type="ECO:0000256" key="3">
    <source>
        <dbReference type="ARBA" id="ARBA00023326"/>
    </source>
</evidence>
<keyword evidence="4" id="KW-0732">Signal</keyword>
<feature type="domain" description="Glycoside hydrolase family 9" evidence="5">
    <location>
        <begin position="382"/>
        <end position="758"/>
    </location>
</feature>
<reference evidence="7" key="2">
    <citation type="submission" date="2020-08" db="EMBL/GenBank/DDBJ databases">
        <authorList>
            <person name="Lai Q."/>
        </authorList>
    </citation>
    <scope>NUCLEOTIDE SEQUENCE</scope>
    <source>
        <strain evidence="7">S27-2</strain>
    </source>
</reference>
<reference evidence="7" key="1">
    <citation type="journal article" date="2018" name="Int. J. Syst. Evol. Microbiol.">
        <title>Neptunicella marina gen. nov., sp. nov., isolated from surface seawater.</title>
        <authorList>
            <person name="Liu X."/>
            <person name="Lai Q."/>
            <person name="Du Y."/>
            <person name="Zhang X."/>
            <person name="Liu Z."/>
            <person name="Sun F."/>
            <person name="Shao Z."/>
        </authorList>
    </citation>
    <scope>NUCLEOTIDE SEQUENCE</scope>
    <source>
        <strain evidence="7">S27-2</strain>
    </source>
</reference>
<proteinExistence type="inferred from homology"/>
<evidence type="ECO:0000313" key="8">
    <source>
        <dbReference type="Proteomes" id="UP000601768"/>
    </source>
</evidence>
<sequence>MTVRMLPLLRNVIIGISTLASTLSVADDFSLTDKQYFHKDGADVLAFSNWYNGLFSDSKISGVEVIQQGERTVTNGDIRIHATPEQWDLIPAFIRREVNGNSIESFMHYSDFNFNYSIKVSQANNGKLNITVNLPKAVPQALAGKAGFNLEFLPAAYFEKAFITESQNGQFPLYPSGNKEQNGKVAPALLASGHQLTLAPADPKHRIQITSSETISLYDGRSKAQNGWFVARSLLPTGKTGEVLKWQLDVTGQPNWQREPVIAHSQVGYHPKQKKVAVVELDSTVSTYQEITLLKVSASGDKQKVVEQTPSKWGNYTRYQYAKFDFSNVTEPGLYQLQYGDTLTAPFRIASDIFSNVWHPTLDMYMPIQMDHMLINEAYRVWHGASHLDDALQAPANHEHFDLYAMGPTTDTQFKAGEHIPGLNIGGWYDAGDYDIRTQTQYGTVLDLVHSWEQFSPERDSTTVDYSRKYVDLHVPDGKPDLLQQIEHGTLALIAQFRAVGHAIHGIIVPDISQYTHLGDGLTMTDNLIYDSSMSELETDGFHSGKFDDRWAFTTKSSALNYGSLAALSAASRALKGYNNKLAKECIDTAIKVWQDEQSHAPNTYHYGNTTGGPLYAEKLKAATELLISTGDSQYQQAIRDSLPDIKAHFDYLAIWALRAIPLMDNGFKQQIRELVKTNQTQRKELDKANPFGVVITEGGWAGNGTVMRQAITSYYMHQVFPDLVDTDQVMRGLNYLFGTHPDSDISFVSAVGAKSKKVAYGMNRADFSFIPGGIVPGVLILKPDFPENKENWPFFWGQNEYVVNMGASYIFLAHAAQHLLDTDPAYKN</sequence>
<evidence type="ECO:0000256" key="4">
    <source>
        <dbReference type="SAM" id="SignalP"/>
    </source>
</evidence>
<dbReference type="InterPro" id="IPR013783">
    <property type="entry name" value="Ig-like_fold"/>
</dbReference>
<dbReference type="InterPro" id="IPR014756">
    <property type="entry name" value="Ig_E-set"/>
</dbReference>
<dbReference type="InterPro" id="IPR008928">
    <property type="entry name" value="6-hairpin_glycosidase_sf"/>
</dbReference>
<protein>
    <submittedName>
        <fullName evidence="7">Glycoside hydrolase family 9 protein</fullName>
    </submittedName>
</protein>
<accession>A0A8J6ISM7</accession>
<dbReference type="RefSeq" id="WP_186505326.1">
    <property type="nucleotide sequence ID" value="NZ_JACNEP010000002.1"/>
</dbReference>
<dbReference type="EMBL" id="JACNEP010000002">
    <property type="protein sequence ID" value="MBC3764853.1"/>
    <property type="molecule type" value="Genomic_DNA"/>
</dbReference>
<dbReference type="GO" id="GO:0000272">
    <property type="term" value="P:polysaccharide catabolic process"/>
    <property type="evidence" value="ECO:0007669"/>
    <property type="project" value="UniProtKB-KW"/>
</dbReference>
<dbReference type="GO" id="GO:0008810">
    <property type="term" value="F:cellulase activity"/>
    <property type="evidence" value="ECO:0007669"/>
    <property type="project" value="InterPro"/>
</dbReference>
<keyword evidence="2" id="KW-0119">Carbohydrate metabolism</keyword>
<gene>
    <name evidence="7" type="ORF">H8B19_03125</name>
</gene>
<dbReference type="CDD" id="cd02850">
    <property type="entry name" value="E_set_Cellulase_N"/>
    <property type="match status" value="1"/>
</dbReference>
<dbReference type="InterPro" id="IPR004197">
    <property type="entry name" value="Cellulase_Ig-like"/>
</dbReference>
<dbReference type="AlphaFoldDB" id="A0A8J6ISM7"/>
<dbReference type="Gene3D" id="2.60.40.10">
    <property type="entry name" value="Immunoglobulins"/>
    <property type="match status" value="1"/>
</dbReference>
<keyword evidence="8" id="KW-1185">Reference proteome</keyword>
<comment type="similarity">
    <text evidence="1">Belongs to the glycosyl hydrolase 9 (cellulase E) family.</text>
</comment>
<dbReference type="SUPFAM" id="SSF81296">
    <property type="entry name" value="E set domains"/>
    <property type="match status" value="1"/>
</dbReference>
<evidence type="ECO:0000256" key="2">
    <source>
        <dbReference type="ARBA" id="ARBA00023277"/>
    </source>
</evidence>
<comment type="caution">
    <text evidence="7">The sequence shown here is derived from an EMBL/GenBank/DDBJ whole genome shotgun (WGS) entry which is preliminary data.</text>
</comment>
<keyword evidence="7" id="KW-0378">Hydrolase</keyword>
<dbReference type="Pfam" id="PF02927">
    <property type="entry name" value="CelD_N"/>
    <property type="match status" value="1"/>
</dbReference>
<feature type="domain" description="Cellulase Ig-like" evidence="6">
    <location>
        <begin position="259"/>
        <end position="341"/>
    </location>
</feature>
<evidence type="ECO:0000259" key="6">
    <source>
        <dbReference type="Pfam" id="PF02927"/>
    </source>
</evidence>
<feature type="signal peptide" evidence="4">
    <location>
        <begin position="1"/>
        <end position="26"/>
    </location>
</feature>
<keyword evidence="3" id="KW-0624">Polysaccharide degradation</keyword>